<name>A0A8I0P214_9ACTN</name>
<reference evidence="1 2" key="1">
    <citation type="submission" date="2020-10" db="EMBL/GenBank/DDBJ databases">
        <title>Sequencing the genomes of 1000 actinobacteria strains.</title>
        <authorList>
            <person name="Klenk H.-P."/>
        </authorList>
    </citation>
    <scope>NUCLEOTIDE SEQUENCE [LARGE SCALE GENOMIC DNA]</scope>
    <source>
        <strain evidence="1 2">DSM 41803</strain>
    </source>
</reference>
<protein>
    <submittedName>
        <fullName evidence="1">Uncharacterized protein</fullName>
    </submittedName>
</protein>
<gene>
    <name evidence="1" type="ORF">H4687_004102</name>
</gene>
<dbReference type="EMBL" id="JADBGF010000001">
    <property type="protein sequence ID" value="MBE1597973.1"/>
    <property type="molecule type" value="Genomic_DNA"/>
</dbReference>
<sequence>MFDRPRFHALMIAQAPTITLSRRGRPS</sequence>
<proteinExistence type="predicted"/>
<evidence type="ECO:0000313" key="2">
    <source>
        <dbReference type="Proteomes" id="UP000629287"/>
    </source>
</evidence>
<dbReference type="Proteomes" id="UP000629287">
    <property type="component" value="Unassembled WGS sequence"/>
</dbReference>
<keyword evidence="2" id="KW-1185">Reference proteome</keyword>
<accession>A0A8I0P214</accession>
<evidence type="ECO:0000313" key="1">
    <source>
        <dbReference type="EMBL" id="MBE1597973.1"/>
    </source>
</evidence>
<organism evidence="1 2">
    <name type="scientific">Streptomyces stelliscabiei</name>
    <dbReference type="NCBI Taxonomy" id="146820"/>
    <lineage>
        <taxon>Bacteria</taxon>
        <taxon>Bacillati</taxon>
        <taxon>Actinomycetota</taxon>
        <taxon>Actinomycetes</taxon>
        <taxon>Kitasatosporales</taxon>
        <taxon>Streptomycetaceae</taxon>
        <taxon>Streptomyces</taxon>
    </lineage>
</organism>
<dbReference type="AlphaFoldDB" id="A0A8I0P214"/>
<comment type="caution">
    <text evidence="1">The sequence shown here is derived from an EMBL/GenBank/DDBJ whole genome shotgun (WGS) entry which is preliminary data.</text>
</comment>